<evidence type="ECO:0000313" key="3">
    <source>
        <dbReference type="Proteomes" id="UP000616785"/>
    </source>
</evidence>
<reference evidence="2" key="1">
    <citation type="submission" date="2020-11" db="EMBL/GenBank/DDBJ databases">
        <title>Enhanced detection system for hospital associated transmission using whole genome sequencing surveillance.</title>
        <authorList>
            <person name="Harrison L.H."/>
            <person name="Van Tyne D."/>
            <person name="Marsh J.W."/>
            <person name="Griffith M.P."/>
            <person name="Snyder D.J."/>
            <person name="Cooper V.S."/>
            <person name="Mustapha M."/>
        </authorList>
    </citation>
    <scope>NUCLEOTIDE SEQUENCE</scope>
    <source>
        <strain evidence="2">STEN00092</strain>
    </source>
</reference>
<dbReference type="Gene3D" id="3.90.550.10">
    <property type="entry name" value="Spore Coat Polysaccharide Biosynthesis Protein SpsA, Chain A"/>
    <property type="match status" value="1"/>
</dbReference>
<dbReference type="PANTHER" id="PTHR12526:SF637">
    <property type="entry name" value="GLYCOSYLTRANSFERASE EPSF-RELATED"/>
    <property type="match status" value="1"/>
</dbReference>
<dbReference type="Proteomes" id="UP000616785">
    <property type="component" value="Unassembled WGS sequence"/>
</dbReference>
<dbReference type="Gene3D" id="3.40.50.2000">
    <property type="entry name" value="Glycogen Phosphorylase B"/>
    <property type="match status" value="1"/>
</dbReference>
<comment type="caution">
    <text evidence="2">The sequence shown here is derived from an EMBL/GenBank/DDBJ whole genome shotgun (WGS) entry which is preliminary data.</text>
</comment>
<dbReference type="SUPFAM" id="SSF53448">
    <property type="entry name" value="Nucleotide-diphospho-sugar transferases"/>
    <property type="match status" value="1"/>
</dbReference>
<protein>
    <submittedName>
        <fullName evidence="2">Glycosyltransferase</fullName>
    </submittedName>
</protein>
<dbReference type="Pfam" id="PF13692">
    <property type="entry name" value="Glyco_trans_1_4"/>
    <property type="match status" value="1"/>
</dbReference>
<organism evidence="2 3">
    <name type="scientific">Stenotrophomonas maltophilia</name>
    <name type="common">Pseudomonas maltophilia</name>
    <name type="synonym">Xanthomonas maltophilia</name>
    <dbReference type="NCBI Taxonomy" id="40324"/>
    <lineage>
        <taxon>Bacteria</taxon>
        <taxon>Pseudomonadati</taxon>
        <taxon>Pseudomonadota</taxon>
        <taxon>Gammaproteobacteria</taxon>
        <taxon>Lysobacterales</taxon>
        <taxon>Lysobacteraceae</taxon>
        <taxon>Stenotrophomonas</taxon>
        <taxon>Stenotrophomonas maltophilia group</taxon>
    </lineage>
</organism>
<evidence type="ECO:0000313" key="2">
    <source>
        <dbReference type="EMBL" id="MBH1639330.1"/>
    </source>
</evidence>
<evidence type="ECO:0000259" key="1">
    <source>
        <dbReference type="Pfam" id="PF00535"/>
    </source>
</evidence>
<gene>
    <name evidence="2" type="ORF">I5U57_07740</name>
</gene>
<sequence>MNRMEVSVVLNLHREALLLTPTLLSLDACAREAQAAGISVELIAVFDRTDDATRDAFNAQPMGGFDRIETLEVDVGSLGLARNAGIERATGEYIWTSDSDDIVSSNSIVALLQTARRHPNPKVVVFIEYLCAFGDRYHNVRYFDSRYLTAGDFAFQHPYISRIFVPRAAFDRLRYGDLRVASGFAYEDWDFNCNLRADGYDMVVAPETVIFYRQRNGSLLRQADAASSRLIPHGPLFDRRTFLGDMQRSRAGDWARLCRERQKIFLADNTQLFTSSPKMMGYLNDAVELEPEIEPYRVETAGSYSPMPWNPAHWGMQLESLYRMIGDGPFTDIVLLPWLRPGGGEKYILQILDEISAQEPDSRFLVVAGESVPRHEWVARLPSGSVFIDICNAFPSLDAGDRDALLIRALLAVSSVRARLHVKSSGFAHRLLDSFAPVMSASFRIVYYRFCDGTYSWGRKVRRGPWGIEVMRKHLRGFWKVVTDCQATLSEDQRFLGPLPSYEVVYAECDTPRAVESQRIPTKRLLWASRVDPQKRPERLAQIASALSDAGIEVEIDAYGSADPGVDAKMIFNGGKNVRYRGGFSVVSDLPLEKYDAFIYTSDFDGLPNILLEMLGAGLPVIAPDVGGIREAVINGVTGKLVSGADEESLVVAYVDAVKDIYGDWSATLHAGLRARELVLTQHGPAQFSERVAEVLELARLNSSKAS</sequence>
<dbReference type="InterPro" id="IPR001173">
    <property type="entry name" value="Glyco_trans_2-like"/>
</dbReference>
<accession>A0AA40XW04</accession>
<feature type="domain" description="Glycosyltransferase 2-like" evidence="1">
    <location>
        <begin position="32"/>
        <end position="138"/>
    </location>
</feature>
<dbReference type="EMBL" id="JADUNO010000018">
    <property type="protein sequence ID" value="MBH1639330.1"/>
    <property type="molecule type" value="Genomic_DNA"/>
</dbReference>
<dbReference type="Pfam" id="PF00535">
    <property type="entry name" value="Glycos_transf_2"/>
    <property type="match status" value="1"/>
</dbReference>
<name>A0AA40XW04_STEMA</name>
<dbReference type="CDD" id="cd03801">
    <property type="entry name" value="GT4_PimA-like"/>
    <property type="match status" value="1"/>
</dbReference>
<dbReference type="SUPFAM" id="SSF53756">
    <property type="entry name" value="UDP-Glycosyltransferase/glycogen phosphorylase"/>
    <property type="match status" value="1"/>
</dbReference>
<dbReference type="AlphaFoldDB" id="A0AA40XW04"/>
<proteinExistence type="predicted"/>
<dbReference type="InterPro" id="IPR029044">
    <property type="entry name" value="Nucleotide-diphossugar_trans"/>
</dbReference>
<dbReference type="PANTHER" id="PTHR12526">
    <property type="entry name" value="GLYCOSYLTRANSFERASE"/>
    <property type="match status" value="1"/>
</dbReference>